<name>A0A1X6P3C9_PORUM</name>
<dbReference type="SUPFAM" id="SSF48371">
    <property type="entry name" value="ARM repeat"/>
    <property type="match status" value="1"/>
</dbReference>
<dbReference type="PANTHER" id="PTHR14208:SF2">
    <property type="entry name" value="PROTEIN KRASAVIETZ"/>
    <property type="match status" value="1"/>
</dbReference>
<evidence type="ECO:0000313" key="4">
    <source>
        <dbReference type="Proteomes" id="UP000218209"/>
    </source>
</evidence>
<dbReference type="EMBL" id="KV918917">
    <property type="protein sequence ID" value="OSX75133.1"/>
    <property type="molecule type" value="Genomic_DNA"/>
</dbReference>
<dbReference type="GO" id="GO:0005737">
    <property type="term" value="C:cytoplasm"/>
    <property type="evidence" value="ECO:0007669"/>
    <property type="project" value="TreeGrafter"/>
</dbReference>
<dbReference type="GO" id="GO:0016020">
    <property type="term" value="C:membrane"/>
    <property type="evidence" value="ECO:0007669"/>
    <property type="project" value="TreeGrafter"/>
</dbReference>
<organism evidence="3 4">
    <name type="scientific">Porphyra umbilicalis</name>
    <name type="common">Purple laver</name>
    <name type="synonym">Red alga</name>
    <dbReference type="NCBI Taxonomy" id="2786"/>
    <lineage>
        <taxon>Eukaryota</taxon>
        <taxon>Rhodophyta</taxon>
        <taxon>Bangiophyceae</taxon>
        <taxon>Bangiales</taxon>
        <taxon>Bangiaceae</taxon>
        <taxon>Porphyra</taxon>
    </lineage>
</organism>
<feature type="region of interest" description="Disordered" evidence="1">
    <location>
        <begin position="430"/>
        <end position="469"/>
    </location>
</feature>
<feature type="domain" description="W2" evidence="2">
    <location>
        <begin position="245"/>
        <end position="438"/>
    </location>
</feature>
<protein>
    <recommendedName>
        <fullName evidence="2">W2 domain-containing protein</fullName>
    </recommendedName>
</protein>
<dbReference type="Pfam" id="PF25504">
    <property type="entry name" value="HEAT_5MP1_2"/>
    <property type="match status" value="1"/>
</dbReference>
<dbReference type="OrthoDB" id="1727522at2759"/>
<dbReference type="SMART" id="SM00515">
    <property type="entry name" value="eIF5C"/>
    <property type="match status" value="1"/>
</dbReference>
<proteinExistence type="predicted"/>
<accession>A0A1X6P3C9</accession>
<evidence type="ECO:0000313" key="3">
    <source>
        <dbReference type="EMBL" id="OSX75133.1"/>
    </source>
</evidence>
<dbReference type="AlphaFoldDB" id="A0A1X6P3C9"/>
<evidence type="ECO:0000259" key="2">
    <source>
        <dbReference type="PROSITE" id="PS51363"/>
    </source>
</evidence>
<dbReference type="InterPro" id="IPR051245">
    <property type="entry name" value="eIF5-mimic_regulator"/>
</dbReference>
<dbReference type="PROSITE" id="PS51363">
    <property type="entry name" value="W2"/>
    <property type="match status" value="1"/>
</dbReference>
<dbReference type="Pfam" id="PF02020">
    <property type="entry name" value="W2"/>
    <property type="match status" value="1"/>
</dbReference>
<sequence length="469" mass="50388">MYASQKSAAALAAGKPLVDASGKELKPTLSSGLVRTRKRNIQTKRDPEAFRNRLLEVFDEAEGDVKKLVQLLDNDSLDYSRYGDVFGEVILAGNIVEPGGSLRSAPTPHCVFESETEEKATIGVEAMHQIMRRKPFLRARFDAVVSKLLICLSTFGDVERDRFAFAVGLMLSRNMMSPSVLNQLKTNKTAVESGHALAFMIRLITCYLEAPLMTVDKLMGSLKSANIDTGTMVDLMPTGDRSADALSEHFRGLGLGKLVEQNERRIKQAKVTDAVAAVCARVRAGVPGAETYAWVAGHAKDVGLSEGEVVGAVWGGIVDSVDLSRKQQQNRTSLLGTISASADLLVAACKNGQAELELLSRIQTFVSADMEFLKLAVFRDIVTLLYRKDVLSEDAIQRWYSRGSTLNKGSAASSNIIRVQMQPFVKWLETAEEESSEEEGAASAAAAQGDAAAPATGSDAAPAAADGAA</sequence>
<dbReference type="Proteomes" id="UP000218209">
    <property type="component" value="Unassembled WGS sequence"/>
</dbReference>
<dbReference type="InterPro" id="IPR057397">
    <property type="entry name" value="HEAT_5MP1_2"/>
</dbReference>
<dbReference type="PANTHER" id="PTHR14208">
    <property type="entry name" value="BASIC LEUCINE ZIPPER AND W2 DOMAIN-CONTAINING PROTEIN"/>
    <property type="match status" value="1"/>
</dbReference>
<keyword evidence="4" id="KW-1185">Reference proteome</keyword>
<dbReference type="Gene3D" id="1.25.40.180">
    <property type="match status" value="1"/>
</dbReference>
<evidence type="ECO:0000256" key="1">
    <source>
        <dbReference type="SAM" id="MobiDB-lite"/>
    </source>
</evidence>
<dbReference type="InterPro" id="IPR016024">
    <property type="entry name" value="ARM-type_fold"/>
</dbReference>
<gene>
    <name evidence="3" type="ORF">BU14_0254s0013</name>
</gene>
<feature type="compositionally biased region" description="Low complexity" evidence="1">
    <location>
        <begin position="441"/>
        <end position="469"/>
    </location>
</feature>
<dbReference type="InterPro" id="IPR003307">
    <property type="entry name" value="W2_domain"/>
</dbReference>
<reference evidence="3 4" key="1">
    <citation type="submission" date="2017-03" db="EMBL/GenBank/DDBJ databases">
        <title>WGS assembly of Porphyra umbilicalis.</title>
        <authorList>
            <person name="Brawley S.H."/>
            <person name="Blouin N.A."/>
            <person name="Ficko-Blean E."/>
            <person name="Wheeler G.L."/>
            <person name="Lohr M."/>
            <person name="Goodson H.V."/>
            <person name="Jenkins J.W."/>
            <person name="Blaby-Haas C.E."/>
            <person name="Helliwell K.E."/>
            <person name="Chan C."/>
            <person name="Marriage T."/>
            <person name="Bhattacharya D."/>
            <person name="Klein A.S."/>
            <person name="Badis Y."/>
            <person name="Brodie J."/>
            <person name="Cao Y."/>
            <person name="Collen J."/>
            <person name="Dittami S.M."/>
            <person name="Gachon C.M."/>
            <person name="Green B.R."/>
            <person name="Karpowicz S."/>
            <person name="Kim J.W."/>
            <person name="Kudahl U."/>
            <person name="Lin S."/>
            <person name="Michel G."/>
            <person name="Mittag M."/>
            <person name="Olson B.J."/>
            <person name="Pangilinan J."/>
            <person name="Peng Y."/>
            <person name="Qiu H."/>
            <person name="Shu S."/>
            <person name="Singer J.T."/>
            <person name="Smith A.G."/>
            <person name="Sprecher B.N."/>
            <person name="Wagner V."/>
            <person name="Wang W."/>
            <person name="Wang Z.-Y."/>
            <person name="Yan J."/>
            <person name="Yarish C."/>
            <person name="Zoeuner-Riek S."/>
            <person name="Zhuang Y."/>
            <person name="Zou Y."/>
            <person name="Lindquist E.A."/>
            <person name="Grimwood J."/>
            <person name="Barry K."/>
            <person name="Rokhsar D.S."/>
            <person name="Schmutz J."/>
            <person name="Stiller J.W."/>
            <person name="Grossman A.R."/>
            <person name="Prochnik S.E."/>
        </authorList>
    </citation>
    <scope>NUCLEOTIDE SEQUENCE [LARGE SCALE GENOMIC DNA]</scope>
    <source>
        <strain evidence="3">4086291</strain>
    </source>
</reference>
<feature type="compositionally biased region" description="Acidic residues" evidence="1">
    <location>
        <begin position="430"/>
        <end position="440"/>
    </location>
</feature>